<dbReference type="SUPFAM" id="SSF53474">
    <property type="entry name" value="alpha/beta-Hydrolases"/>
    <property type="match status" value="1"/>
</dbReference>
<dbReference type="PANTHER" id="PTHR48250:SF3">
    <property type="entry name" value="CUTINASE 1-RELATED"/>
    <property type="match status" value="1"/>
</dbReference>
<evidence type="ECO:0000256" key="4">
    <source>
        <dbReference type="ARBA" id="ARBA00022525"/>
    </source>
</evidence>
<dbReference type="InterPro" id="IPR011150">
    <property type="entry name" value="Cutinase_monf"/>
</dbReference>
<proteinExistence type="inferred from homology"/>
<evidence type="ECO:0000256" key="2">
    <source>
        <dbReference type="ARBA" id="ARBA00007534"/>
    </source>
</evidence>
<dbReference type="Pfam" id="PF01083">
    <property type="entry name" value="Cutinase"/>
    <property type="match status" value="1"/>
</dbReference>
<comment type="catalytic activity">
    <reaction evidence="8">
        <text>cutin + H2O = cutin monomers.</text>
        <dbReference type="EC" id="3.1.1.74"/>
    </reaction>
</comment>
<evidence type="ECO:0000313" key="10">
    <source>
        <dbReference type="EMBL" id="CCA23745.1"/>
    </source>
</evidence>
<evidence type="ECO:0000256" key="7">
    <source>
        <dbReference type="ARBA" id="ARBA00023157"/>
    </source>
</evidence>
<comment type="similarity">
    <text evidence="2">Belongs to the cutinase family.</text>
</comment>
<dbReference type="ESTHER" id="9stra-f0wqy5">
    <property type="family name" value="Cutinase"/>
</dbReference>
<accession>F0WQY5</accession>
<dbReference type="PROSITE" id="PS51257">
    <property type="entry name" value="PROKAR_LIPOPROTEIN"/>
    <property type="match status" value="1"/>
</dbReference>
<dbReference type="EC" id="3.1.1.74" evidence="3"/>
<evidence type="ECO:0000256" key="8">
    <source>
        <dbReference type="ARBA" id="ARBA00034045"/>
    </source>
</evidence>
<evidence type="ECO:0000256" key="1">
    <source>
        <dbReference type="ARBA" id="ARBA00004613"/>
    </source>
</evidence>
<dbReference type="GO" id="GO:0016052">
    <property type="term" value="P:carbohydrate catabolic process"/>
    <property type="evidence" value="ECO:0007669"/>
    <property type="project" value="TreeGrafter"/>
</dbReference>
<feature type="chain" id="PRO_5003259889" description="cutinase" evidence="9">
    <location>
        <begin position="22"/>
        <end position="189"/>
    </location>
</feature>
<dbReference type="PANTHER" id="PTHR48250">
    <property type="entry name" value="CUTINASE 2-RELATED"/>
    <property type="match status" value="1"/>
</dbReference>
<dbReference type="Gene3D" id="3.40.50.1820">
    <property type="entry name" value="alpha/beta hydrolase"/>
    <property type="match status" value="1"/>
</dbReference>
<feature type="signal peptide" evidence="9">
    <location>
        <begin position="1"/>
        <end position="21"/>
    </location>
</feature>
<evidence type="ECO:0000256" key="3">
    <source>
        <dbReference type="ARBA" id="ARBA00013095"/>
    </source>
</evidence>
<dbReference type="HOGENOM" id="CLU_040058_3_3_1"/>
<dbReference type="SMART" id="SM01110">
    <property type="entry name" value="Cutinase"/>
    <property type="match status" value="1"/>
</dbReference>
<dbReference type="GO" id="GO:0005576">
    <property type="term" value="C:extracellular region"/>
    <property type="evidence" value="ECO:0007669"/>
    <property type="project" value="UniProtKB-SubCell"/>
</dbReference>
<organism evidence="10">
    <name type="scientific">Albugo laibachii Nc14</name>
    <dbReference type="NCBI Taxonomy" id="890382"/>
    <lineage>
        <taxon>Eukaryota</taxon>
        <taxon>Sar</taxon>
        <taxon>Stramenopiles</taxon>
        <taxon>Oomycota</taxon>
        <taxon>Peronosporomycetes</taxon>
        <taxon>Albuginales</taxon>
        <taxon>Albuginaceae</taxon>
        <taxon>Albugo</taxon>
    </lineage>
</organism>
<protein>
    <recommendedName>
        <fullName evidence="3">cutinase</fullName>
        <ecNumber evidence="3">3.1.1.74</ecNumber>
    </recommendedName>
</protein>
<keyword evidence="7" id="KW-1015">Disulfide bond</keyword>
<reference evidence="10" key="1">
    <citation type="journal article" date="2011" name="PLoS Biol.">
        <title>Gene gain and loss during evolution of obligate parasitism in the white rust pathogen of Arabidopsis thaliana.</title>
        <authorList>
            <person name="Kemen E."/>
            <person name="Gardiner A."/>
            <person name="Schultz-Larsen T."/>
            <person name="Kemen A.C."/>
            <person name="Balmuth A.L."/>
            <person name="Robert-Seilaniantz A."/>
            <person name="Bailey K."/>
            <person name="Holub E."/>
            <person name="Studholme D.J."/>
            <person name="Maclean D."/>
            <person name="Jones J.D."/>
        </authorList>
    </citation>
    <scope>NUCLEOTIDE SEQUENCE</scope>
</reference>
<keyword evidence="4" id="KW-0964">Secreted</keyword>
<keyword evidence="6" id="KW-0378">Hydrolase</keyword>
<comment type="subcellular location">
    <subcellularLocation>
        <location evidence="1">Secreted</location>
    </subcellularLocation>
</comment>
<dbReference type="EMBL" id="FR824250">
    <property type="protein sequence ID" value="CCA23745.1"/>
    <property type="molecule type" value="Genomic_DNA"/>
</dbReference>
<sequence>MLKSAAPYLLWFVMLYPATISAACPPLELVFARGTTELQGFGLVGTPLLSALKSKVPGTDGYSVIYPATSNFITSAAVGSADAVRHLRTRAAECPATKFALSGYSQGAMVIHGMRLDATLKSKVIGIAVFGDPYRSTAAQWPVDSRSKVVAYCALGDPVCRNGAIIAAHLTYTRSVEAAAQFLASLYGA</sequence>
<dbReference type="AlphaFoldDB" id="F0WQY5"/>
<evidence type="ECO:0000256" key="5">
    <source>
        <dbReference type="ARBA" id="ARBA00022729"/>
    </source>
</evidence>
<reference evidence="10" key="2">
    <citation type="submission" date="2011-02" db="EMBL/GenBank/DDBJ databases">
        <authorList>
            <person name="MacLean D."/>
        </authorList>
    </citation>
    <scope>NUCLEOTIDE SEQUENCE</scope>
</reference>
<evidence type="ECO:0000256" key="9">
    <source>
        <dbReference type="SAM" id="SignalP"/>
    </source>
</evidence>
<keyword evidence="5 9" id="KW-0732">Signal</keyword>
<dbReference type="InterPro" id="IPR029058">
    <property type="entry name" value="AB_hydrolase_fold"/>
</dbReference>
<name>F0WQY5_9STRA</name>
<gene>
    <name evidence="10" type="primary">AlNc14C205G8793</name>
    <name evidence="10" type="ORF">ALNC14_098890</name>
</gene>
<dbReference type="GO" id="GO:0050525">
    <property type="term" value="F:cutinase activity"/>
    <property type="evidence" value="ECO:0007669"/>
    <property type="project" value="UniProtKB-EC"/>
</dbReference>
<evidence type="ECO:0000256" key="6">
    <source>
        <dbReference type="ARBA" id="ARBA00022801"/>
    </source>
</evidence>
<dbReference type="InterPro" id="IPR000675">
    <property type="entry name" value="Cutinase/axe"/>
</dbReference>